<keyword evidence="1" id="KW-0812">Transmembrane</keyword>
<gene>
    <name evidence="2" type="ORF">BOTBODRAFT_546838</name>
</gene>
<keyword evidence="1" id="KW-0472">Membrane</keyword>
<proteinExistence type="predicted"/>
<dbReference type="AlphaFoldDB" id="A0A067N1J5"/>
<name>A0A067N1J5_BOTB1</name>
<evidence type="ECO:0000256" key="1">
    <source>
        <dbReference type="SAM" id="Phobius"/>
    </source>
</evidence>
<dbReference type="EMBL" id="KL198022">
    <property type="protein sequence ID" value="KDQ18027.1"/>
    <property type="molecule type" value="Genomic_DNA"/>
</dbReference>
<dbReference type="HOGENOM" id="CLU_2170668_0_0_1"/>
<organism evidence="2 3">
    <name type="scientific">Botryobasidium botryosum (strain FD-172 SS1)</name>
    <dbReference type="NCBI Taxonomy" id="930990"/>
    <lineage>
        <taxon>Eukaryota</taxon>
        <taxon>Fungi</taxon>
        <taxon>Dikarya</taxon>
        <taxon>Basidiomycota</taxon>
        <taxon>Agaricomycotina</taxon>
        <taxon>Agaricomycetes</taxon>
        <taxon>Cantharellales</taxon>
        <taxon>Botryobasidiaceae</taxon>
        <taxon>Botryobasidium</taxon>
    </lineage>
</organism>
<evidence type="ECO:0000313" key="3">
    <source>
        <dbReference type="Proteomes" id="UP000027195"/>
    </source>
</evidence>
<accession>A0A067N1J5</accession>
<protein>
    <submittedName>
        <fullName evidence="2">Uncharacterized protein</fullName>
    </submittedName>
</protein>
<keyword evidence="1" id="KW-1133">Transmembrane helix</keyword>
<feature type="transmembrane region" description="Helical" evidence="1">
    <location>
        <begin position="52"/>
        <end position="78"/>
    </location>
</feature>
<keyword evidence="3" id="KW-1185">Reference proteome</keyword>
<reference evidence="3" key="1">
    <citation type="journal article" date="2014" name="Proc. Natl. Acad. Sci. U.S.A.">
        <title>Extensive sampling of basidiomycete genomes demonstrates inadequacy of the white-rot/brown-rot paradigm for wood decay fungi.</title>
        <authorList>
            <person name="Riley R."/>
            <person name="Salamov A.A."/>
            <person name="Brown D.W."/>
            <person name="Nagy L.G."/>
            <person name="Floudas D."/>
            <person name="Held B.W."/>
            <person name="Levasseur A."/>
            <person name="Lombard V."/>
            <person name="Morin E."/>
            <person name="Otillar R."/>
            <person name="Lindquist E.A."/>
            <person name="Sun H."/>
            <person name="LaButti K.M."/>
            <person name="Schmutz J."/>
            <person name="Jabbour D."/>
            <person name="Luo H."/>
            <person name="Baker S.E."/>
            <person name="Pisabarro A.G."/>
            <person name="Walton J.D."/>
            <person name="Blanchette R.A."/>
            <person name="Henrissat B."/>
            <person name="Martin F."/>
            <person name="Cullen D."/>
            <person name="Hibbett D.S."/>
            <person name="Grigoriev I.V."/>
        </authorList>
    </citation>
    <scope>NUCLEOTIDE SEQUENCE [LARGE SCALE GENOMIC DNA]</scope>
    <source>
        <strain evidence="3">FD-172 SS1</strain>
    </source>
</reference>
<dbReference type="Proteomes" id="UP000027195">
    <property type="component" value="Unassembled WGS sequence"/>
</dbReference>
<evidence type="ECO:0000313" key="2">
    <source>
        <dbReference type="EMBL" id="KDQ18027.1"/>
    </source>
</evidence>
<sequence length="110" mass="13102">MIIPCTPEHLIRYVPMQEHSPTHIPPTYLPLLPYHMPRRALTTRRWPTYTPYLFFASNIFTLLFFFFFRSLLVTFACFQRNYYWIIPSFENALGVRPWPGSSWIADSGLI</sequence>
<dbReference type="InParanoid" id="A0A067N1J5"/>